<dbReference type="PANTHER" id="PTHR43717:SF1">
    <property type="entry name" value="ANAEROBIC NITRIC OXIDE REDUCTASE FLAVORUBREDOXIN"/>
    <property type="match status" value="1"/>
</dbReference>
<evidence type="ECO:0000256" key="3">
    <source>
        <dbReference type="ARBA" id="ARBA00022448"/>
    </source>
</evidence>
<evidence type="ECO:0000256" key="5">
    <source>
        <dbReference type="ARBA" id="ARBA00022643"/>
    </source>
</evidence>
<dbReference type="NCBIfam" id="TIGR01753">
    <property type="entry name" value="flav_short"/>
    <property type="match status" value="1"/>
</dbReference>
<keyword evidence="5 7" id="KW-0288">FMN</keyword>
<dbReference type="InterPro" id="IPR029039">
    <property type="entry name" value="Flavoprotein-like_sf"/>
</dbReference>
<keyword evidence="10" id="KW-1185">Reference proteome</keyword>
<accession>A0A371AZU1</accession>
<dbReference type="PROSITE" id="PS00201">
    <property type="entry name" value="FLAVODOXIN"/>
    <property type="match status" value="1"/>
</dbReference>
<keyword evidence="4 7" id="KW-0285">Flavoprotein</keyword>
<evidence type="ECO:0000256" key="1">
    <source>
        <dbReference type="ARBA" id="ARBA00001917"/>
    </source>
</evidence>
<evidence type="ECO:0000313" key="9">
    <source>
        <dbReference type="EMBL" id="RDU25012.1"/>
    </source>
</evidence>
<dbReference type="InterPro" id="IPR001226">
    <property type="entry name" value="Flavodoxin_CS"/>
</dbReference>
<feature type="domain" description="Flavodoxin-like" evidence="8">
    <location>
        <begin position="4"/>
        <end position="141"/>
    </location>
</feature>
<gene>
    <name evidence="9" type="ORF">DWV06_01945</name>
</gene>
<dbReference type="GO" id="GO:0010181">
    <property type="term" value="F:FMN binding"/>
    <property type="evidence" value="ECO:0007669"/>
    <property type="project" value="UniProtKB-UniRule"/>
</dbReference>
<keyword evidence="3 7" id="KW-0813">Transport</keyword>
<evidence type="ECO:0000256" key="7">
    <source>
        <dbReference type="RuleBase" id="RU367037"/>
    </source>
</evidence>
<dbReference type="Proteomes" id="UP000255036">
    <property type="component" value="Unassembled WGS sequence"/>
</dbReference>
<proteinExistence type="inferred from homology"/>
<dbReference type="Gene3D" id="3.40.50.360">
    <property type="match status" value="1"/>
</dbReference>
<dbReference type="Pfam" id="PF00258">
    <property type="entry name" value="Flavodoxin_1"/>
    <property type="match status" value="1"/>
</dbReference>
<sequence>MSKISVVFWSQSGNTEAMANAIGQGVIEAGKEVEVVEVSNASLDELKNSSVFALGCPAMGDEVLEEVEMEPFVQEVEKFAAGKNIALFGAYGWGDGQWMREWVERMENAGANVLNGEGLMSQEAPDDANLVKCNELGKQLAAL</sequence>
<reference evidence="9 10" key="1">
    <citation type="submission" date="2018-07" db="EMBL/GenBank/DDBJ databases">
        <title>Anaerosacharophilus polymeroproducens gen. nov. sp. nov., an anaerobic bacterium isolated from salt field.</title>
        <authorList>
            <person name="Kim W."/>
            <person name="Yang S.-H."/>
            <person name="Oh J."/>
            <person name="Lee J.-H."/>
            <person name="Kwon K.K."/>
        </authorList>
    </citation>
    <scope>NUCLEOTIDE SEQUENCE [LARGE SCALE GENOMIC DNA]</scope>
    <source>
        <strain evidence="9 10">MCWD5</strain>
    </source>
</reference>
<evidence type="ECO:0000256" key="6">
    <source>
        <dbReference type="ARBA" id="ARBA00022982"/>
    </source>
</evidence>
<comment type="caution">
    <text evidence="9">The sequence shown here is derived from an EMBL/GenBank/DDBJ whole genome shotgun (WGS) entry which is preliminary data.</text>
</comment>
<dbReference type="PANTHER" id="PTHR43717">
    <property type="entry name" value="ANAEROBIC NITRIC OXIDE REDUCTASE FLAVORUBREDOXIN"/>
    <property type="match status" value="1"/>
</dbReference>
<dbReference type="EMBL" id="QRCT01000009">
    <property type="protein sequence ID" value="RDU25012.1"/>
    <property type="molecule type" value="Genomic_DNA"/>
</dbReference>
<keyword evidence="6 7" id="KW-0249">Electron transport</keyword>
<evidence type="ECO:0000259" key="8">
    <source>
        <dbReference type="PROSITE" id="PS50902"/>
    </source>
</evidence>
<dbReference type="GO" id="GO:0016651">
    <property type="term" value="F:oxidoreductase activity, acting on NAD(P)H"/>
    <property type="evidence" value="ECO:0007669"/>
    <property type="project" value="UniProtKB-ARBA"/>
</dbReference>
<name>A0A371AZU1_9FIRM</name>
<dbReference type="AlphaFoldDB" id="A0A371AZU1"/>
<comment type="cofactor">
    <cofactor evidence="1 7">
        <name>FMN</name>
        <dbReference type="ChEBI" id="CHEBI:58210"/>
    </cofactor>
</comment>
<comment type="function">
    <text evidence="7">Low-potential electron donor to a number of redox enzymes.</text>
</comment>
<dbReference type="PROSITE" id="PS50902">
    <property type="entry name" value="FLAVODOXIN_LIKE"/>
    <property type="match status" value="1"/>
</dbReference>
<dbReference type="RefSeq" id="WP_115480496.1">
    <property type="nucleotide sequence ID" value="NZ_QRCT01000009.1"/>
</dbReference>
<evidence type="ECO:0000256" key="2">
    <source>
        <dbReference type="ARBA" id="ARBA00005267"/>
    </source>
</evidence>
<protein>
    <recommendedName>
        <fullName evidence="7">Flavodoxin</fullName>
    </recommendedName>
</protein>
<comment type="similarity">
    <text evidence="2 7">Belongs to the flavodoxin family.</text>
</comment>
<evidence type="ECO:0000256" key="4">
    <source>
        <dbReference type="ARBA" id="ARBA00022630"/>
    </source>
</evidence>
<dbReference type="OrthoDB" id="9790745at2"/>
<evidence type="ECO:0000313" key="10">
    <source>
        <dbReference type="Proteomes" id="UP000255036"/>
    </source>
</evidence>
<dbReference type="SUPFAM" id="SSF52218">
    <property type="entry name" value="Flavoproteins"/>
    <property type="match status" value="1"/>
</dbReference>
<dbReference type="GO" id="GO:0009055">
    <property type="term" value="F:electron transfer activity"/>
    <property type="evidence" value="ECO:0007669"/>
    <property type="project" value="UniProtKB-UniRule"/>
</dbReference>
<organism evidence="9 10">
    <name type="scientific">Anaerosacchariphilus polymeriproducens</name>
    <dbReference type="NCBI Taxonomy" id="1812858"/>
    <lineage>
        <taxon>Bacteria</taxon>
        <taxon>Bacillati</taxon>
        <taxon>Bacillota</taxon>
        <taxon>Clostridia</taxon>
        <taxon>Lachnospirales</taxon>
        <taxon>Lachnospiraceae</taxon>
        <taxon>Anaerosacchariphilus</taxon>
    </lineage>
</organism>
<dbReference type="InterPro" id="IPR008254">
    <property type="entry name" value="Flavodoxin/NO_synth"/>
</dbReference>
<dbReference type="InterPro" id="IPR010087">
    <property type="entry name" value="Flav_short"/>
</dbReference>